<evidence type="ECO:0000256" key="1">
    <source>
        <dbReference type="ARBA" id="ARBA00004496"/>
    </source>
</evidence>
<evidence type="ECO:0000256" key="2">
    <source>
        <dbReference type="ARBA" id="ARBA00022490"/>
    </source>
</evidence>
<dbReference type="HAMAP" id="MF_03187">
    <property type="entry name" value="Methyltr_EFM5"/>
    <property type="match status" value="1"/>
</dbReference>
<dbReference type="GO" id="GO:0032259">
    <property type="term" value="P:methylation"/>
    <property type="evidence" value="ECO:0007669"/>
    <property type="project" value="UniProtKB-KW"/>
</dbReference>
<evidence type="ECO:0000256" key="5">
    <source>
        <dbReference type="HAMAP-Rule" id="MF_03187"/>
    </source>
</evidence>
<dbReference type="GO" id="GO:0016279">
    <property type="term" value="F:protein-lysine N-methyltransferase activity"/>
    <property type="evidence" value="ECO:0007669"/>
    <property type="project" value="UniProtKB-UniRule"/>
</dbReference>
<protein>
    <recommendedName>
        <fullName evidence="5">Protein-lysine N-methyltransferase EFM5</fullName>
        <ecNumber evidence="5">2.1.1.-</ecNumber>
    </recommendedName>
    <alternativeName>
        <fullName evidence="5">Elongation factor methyltransferase 5</fullName>
    </alternativeName>
</protein>
<evidence type="ECO:0000256" key="4">
    <source>
        <dbReference type="ARBA" id="ARBA00022679"/>
    </source>
</evidence>
<dbReference type="AlphaFoldDB" id="A0A4Z1NNM3"/>
<organism evidence="6 7">
    <name type="scientific">Venturia nashicola</name>
    <dbReference type="NCBI Taxonomy" id="86259"/>
    <lineage>
        <taxon>Eukaryota</taxon>
        <taxon>Fungi</taxon>
        <taxon>Dikarya</taxon>
        <taxon>Ascomycota</taxon>
        <taxon>Pezizomycotina</taxon>
        <taxon>Dothideomycetes</taxon>
        <taxon>Pleosporomycetidae</taxon>
        <taxon>Venturiales</taxon>
        <taxon>Venturiaceae</taxon>
        <taxon>Venturia</taxon>
    </lineage>
</organism>
<keyword evidence="4 5" id="KW-0808">Transferase</keyword>
<keyword evidence="7" id="KW-1185">Reference proteome</keyword>
<comment type="function">
    <text evidence="5">S-adenosyl-L-methionine-dependent protein-lysine N-methyltransferase that trimethylates elongation factor 1-alpha at 'Lys-79'.</text>
</comment>
<accession>A0A4Z1NNM3</accession>
<comment type="subcellular location">
    <subcellularLocation>
        <location evidence="1 5">Cytoplasm</location>
    </subcellularLocation>
</comment>
<dbReference type="EC" id="2.1.1.-" evidence="5"/>
<evidence type="ECO:0000256" key="3">
    <source>
        <dbReference type="ARBA" id="ARBA00022603"/>
    </source>
</evidence>
<gene>
    <name evidence="5" type="primary">EFM5</name>
    <name evidence="6" type="ORF">E6O75_ATG09402</name>
</gene>
<keyword evidence="2 5" id="KW-0963">Cytoplasm</keyword>
<dbReference type="PANTHER" id="PTHR13200">
    <property type="entry name" value="EEF1A LYSINE METHYLTRANSFERASE 1"/>
    <property type="match status" value="1"/>
</dbReference>
<sequence length="273" mass="30557">MSNPDPESDSEPELSTATLTALQQFYTEKESHQKAFEDLKAAAENDFDPDSTEIPSLKYPLSMTAFTEDWNASQFWYTTATATTLAHNLLQRTTSTTRICVISAPSVFLQLKNLIHAGRVQPAQLLLLEFDRRFEVFGSEFQYYDFREPVKLPGALRGRFDVFVVDPPFLSEECQTRTALTVRWLARSWEGSGIGGVGGVREGAGGGKEEGLKMVVCTGERMEGLICKLYKKVGVRTTDFVVEHAKGLSNEFRCYANFECEEWKFVDGVVDSG</sequence>
<dbReference type="GO" id="GO:0005737">
    <property type="term" value="C:cytoplasm"/>
    <property type="evidence" value="ECO:0007669"/>
    <property type="project" value="UniProtKB-SubCell"/>
</dbReference>
<evidence type="ECO:0000313" key="7">
    <source>
        <dbReference type="Proteomes" id="UP000298493"/>
    </source>
</evidence>
<reference evidence="6 7" key="1">
    <citation type="submission" date="2019-04" db="EMBL/GenBank/DDBJ databases">
        <title>High contiguity whole genome sequence and gene annotation resource for two Venturia nashicola isolates.</title>
        <authorList>
            <person name="Prokchorchik M."/>
            <person name="Won K."/>
            <person name="Lee Y."/>
            <person name="Choi E.D."/>
            <person name="Segonzac C."/>
            <person name="Sohn K.H."/>
        </authorList>
    </citation>
    <scope>NUCLEOTIDE SEQUENCE [LARGE SCALE GENOMIC DNA]</scope>
    <source>
        <strain evidence="6 7">PRI2</strain>
    </source>
</reference>
<name>A0A4Z1NNM3_9PEZI</name>
<dbReference type="InterPro" id="IPR019369">
    <property type="entry name" value="Efm5/EEF1AKMT1"/>
</dbReference>
<dbReference type="Pfam" id="PF10237">
    <property type="entry name" value="N6-adenineMlase"/>
    <property type="match status" value="1"/>
</dbReference>
<comment type="caution">
    <text evidence="6">The sequence shown here is derived from an EMBL/GenBank/DDBJ whole genome shotgun (WGS) entry which is preliminary data.</text>
</comment>
<dbReference type="EMBL" id="SNSC02000023">
    <property type="protein sequence ID" value="TID14323.1"/>
    <property type="molecule type" value="Genomic_DNA"/>
</dbReference>
<keyword evidence="3 5" id="KW-0489">Methyltransferase</keyword>
<dbReference type="STRING" id="86259.A0A4Z1NNM3"/>
<comment type="similarity">
    <text evidence="5">Belongs to the class I-like SAM-binding methyltransferase superfamily. EFM5 family.</text>
</comment>
<proteinExistence type="inferred from homology"/>
<dbReference type="InterPro" id="IPR041370">
    <property type="entry name" value="Mlase_EEF1AKMT1/ZCCHC4"/>
</dbReference>
<dbReference type="Proteomes" id="UP000298493">
    <property type="component" value="Unassembled WGS sequence"/>
</dbReference>
<evidence type="ECO:0000313" key="6">
    <source>
        <dbReference type="EMBL" id="TID14323.1"/>
    </source>
</evidence>
<dbReference type="PANTHER" id="PTHR13200:SF0">
    <property type="entry name" value="EEF1A LYSINE METHYLTRANSFERASE 1"/>
    <property type="match status" value="1"/>
</dbReference>